<dbReference type="Pfam" id="PF01535">
    <property type="entry name" value="PPR"/>
    <property type="match status" value="5"/>
</dbReference>
<dbReference type="Pfam" id="PF20431">
    <property type="entry name" value="E_motif"/>
    <property type="match status" value="1"/>
</dbReference>
<keyword evidence="1" id="KW-0677">Repeat</keyword>
<dbReference type="InterPro" id="IPR046848">
    <property type="entry name" value="E_motif"/>
</dbReference>
<comment type="caution">
    <text evidence="3">The sequence shown here is derived from an EMBL/GenBank/DDBJ whole genome shotgun (WGS) entry which is preliminary data.</text>
</comment>
<evidence type="ECO:0000256" key="2">
    <source>
        <dbReference type="PROSITE-ProRule" id="PRU00708"/>
    </source>
</evidence>
<dbReference type="EMBL" id="JAVIJP010000107">
    <property type="protein sequence ID" value="KAL3613840.1"/>
    <property type="molecule type" value="Genomic_DNA"/>
</dbReference>
<keyword evidence="4" id="KW-1185">Reference proteome</keyword>
<dbReference type="PROSITE" id="PS51375">
    <property type="entry name" value="PPR"/>
    <property type="match status" value="2"/>
</dbReference>
<feature type="repeat" description="PPR" evidence="2">
    <location>
        <begin position="148"/>
        <end position="182"/>
    </location>
</feature>
<name>A0ABD3BAE2_9LAMI</name>
<feature type="repeat" description="PPR" evidence="2">
    <location>
        <begin position="289"/>
        <end position="323"/>
    </location>
</feature>
<dbReference type="InterPro" id="IPR011990">
    <property type="entry name" value="TPR-like_helical_dom_sf"/>
</dbReference>
<organism evidence="3 4">
    <name type="scientific">Castilleja foliolosa</name>
    <dbReference type="NCBI Taxonomy" id="1961234"/>
    <lineage>
        <taxon>Eukaryota</taxon>
        <taxon>Viridiplantae</taxon>
        <taxon>Streptophyta</taxon>
        <taxon>Embryophyta</taxon>
        <taxon>Tracheophyta</taxon>
        <taxon>Spermatophyta</taxon>
        <taxon>Magnoliopsida</taxon>
        <taxon>eudicotyledons</taxon>
        <taxon>Gunneridae</taxon>
        <taxon>Pentapetalae</taxon>
        <taxon>asterids</taxon>
        <taxon>lamiids</taxon>
        <taxon>Lamiales</taxon>
        <taxon>Orobanchaceae</taxon>
        <taxon>Pedicularideae</taxon>
        <taxon>Castillejinae</taxon>
        <taxon>Castilleja</taxon>
    </lineage>
</organism>
<evidence type="ECO:0000256" key="1">
    <source>
        <dbReference type="ARBA" id="ARBA00022737"/>
    </source>
</evidence>
<evidence type="ECO:0000313" key="4">
    <source>
        <dbReference type="Proteomes" id="UP001632038"/>
    </source>
</evidence>
<proteinExistence type="predicted"/>
<dbReference type="NCBIfam" id="TIGR00756">
    <property type="entry name" value="PPR"/>
    <property type="match status" value="5"/>
</dbReference>
<dbReference type="Proteomes" id="UP001632038">
    <property type="component" value="Unassembled WGS sequence"/>
</dbReference>
<dbReference type="PANTHER" id="PTHR47926:SF348">
    <property type="entry name" value="PENTATRICOPEPTIDE REPEAT-CONTAINING PROTEIN"/>
    <property type="match status" value="1"/>
</dbReference>
<evidence type="ECO:0000313" key="3">
    <source>
        <dbReference type="EMBL" id="KAL3613840.1"/>
    </source>
</evidence>
<dbReference type="PANTHER" id="PTHR47926">
    <property type="entry name" value="PENTATRICOPEPTIDE REPEAT-CONTAINING PROTEIN"/>
    <property type="match status" value="1"/>
</dbReference>
<dbReference type="InterPro" id="IPR002885">
    <property type="entry name" value="PPR_rpt"/>
</dbReference>
<dbReference type="AlphaFoldDB" id="A0ABD3BAE2"/>
<gene>
    <name evidence="3" type="ORF">CASFOL_041914</name>
</gene>
<dbReference type="InterPro" id="IPR046960">
    <property type="entry name" value="PPR_At4g14850-like_plant"/>
</dbReference>
<dbReference type="Gene3D" id="1.25.40.10">
    <property type="entry name" value="Tetratricopeptide repeat domain"/>
    <property type="match status" value="2"/>
</dbReference>
<reference evidence="4" key="1">
    <citation type="journal article" date="2024" name="IScience">
        <title>Strigolactones Initiate the Formation of Haustorium-like Structures in Castilleja.</title>
        <authorList>
            <person name="Buerger M."/>
            <person name="Peterson D."/>
            <person name="Chory J."/>
        </authorList>
    </citation>
    <scope>NUCLEOTIDE SEQUENCE [LARGE SCALE GENOMIC DNA]</scope>
</reference>
<sequence>MLKSQLQSPELLLQLLQRLNKCPNQLKQVHSLLITQGHILITNQWINTLLYNTLIRTYLNLSSPFTSLVLFVDMLRHRAPPNSHTLPSVLKATAFLSQSQMGFSLNAQSVKRGLLNDPFVRTSFISLYSQIGDLRSARNVFDEIPQPCLVSYNAMLDAFGKSGDMGSAVSMFLKMPSRDVYSWTSVINGYGRNVCFKEAISFFIEMMKDDDVLYGRLRPNEATFVSILSSCANVDDGFALHHGKQIHGYIVRSEKEPSVFIGTALIALYGKMGCLDYAYKLFDEMPVRKICTWNAMICSLASNGKENQALDMFNTMKKLALMPNEVTFVGVLSACARKKLVDLGLELFNSMHREFTIIPTMEHYGCVVDLLGRAGLLKEAYEFVMSMPFRADSSVLGALLGACRVHGDVNLGNEVGRLLVEMEPDHCGRYVLLASIYAEAGVWNDAVEMRKAMGRAGIQKVRAFSVAD</sequence>
<dbReference type="FunFam" id="1.25.40.10:FF:000242">
    <property type="entry name" value="Pentatricopeptide repeat-containing protein"/>
    <property type="match status" value="1"/>
</dbReference>
<dbReference type="Pfam" id="PF13041">
    <property type="entry name" value="PPR_2"/>
    <property type="match status" value="1"/>
</dbReference>
<evidence type="ECO:0008006" key="5">
    <source>
        <dbReference type="Google" id="ProtNLM"/>
    </source>
</evidence>
<accession>A0ABD3BAE2</accession>
<protein>
    <recommendedName>
        <fullName evidence="5">Pentatricopeptide repeat-containing protein</fullName>
    </recommendedName>
</protein>